<proteinExistence type="predicted"/>
<protein>
    <submittedName>
        <fullName evidence="2">Alpha/beta hydrolase</fullName>
    </submittedName>
</protein>
<gene>
    <name evidence="2" type="ORF">KME07_13790</name>
</gene>
<dbReference type="Proteomes" id="UP000707356">
    <property type="component" value="Unassembled WGS sequence"/>
</dbReference>
<dbReference type="SUPFAM" id="SSF53474">
    <property type="entry name" value="alpha/beta-Hydrolases"/>
    <property type="match status" value="1"/>
</dbReference>
<dbReference type="Pfam" id="PF00561">
    <property type="entry name" value="Abhydrolase_1"/>
    <property type="match status" value="1"/>
</dbReference>
<dbReference type="InterPro" id="IPR029058">
    <property type="entry name" value="AB_hydrolase_fold"/>
</dbReference>
<evidence type="ECO:0000313" key="2">
    <source>
        <dbReference type="EMBL" id="MBW4466492.1"/>
    </source>
</evidence>
<dbReference type="PRINTS" id="PR00111">
    <property type="entry name" value="ABHYDROLASE"/>
</dbReference>
<comment type="caution">
    <text evidence="2">The sequence shown here is derived from an EMBL/GenBank/DDBJ whole genome shotgun (WGS) entry which is preliminary data.</text>
</comment>
<dbReference type="InterPro" id="IPR000073">
    <property type="entry name" value="AB_hydrolase_1"/>
</dbReference>
<reference evidence="2" key="2">
    <citation type="journal article" date="2022" name="Microbiol. Resour. Announc.">
        <title>Metagenome Sequencing to Explore Phylogenomics of Terrestrial Cyanobacteria.</title>
        <authorList>
            <person name="Ward R.D."/>
            <person name="Stajich J.E."/>
            <person name="Johansen J.R."/>
            <person name="Huntemann M."/>
            <person name="Clum A."/>
            <person name="Foster B."/>
            <person name="Foster B."/>
            <person name="Roux S."/>
            <person name="Palaniappan K."/>
            <person name="Varghese N."/>
            <person name="Mukherjee S."/>
            <person name="Reddy T.B.K."/>
            <person name="Daum C."/>
            <person name="Copeland A."/>
            <person name="Chen I.A."/>
            <person name="Ivanova N.N."/>
            <person name="Kyrpides N.C."/>
            <person name="Shapiro N."/>
            <person name="Eloe-Fadrosh E.A."/>
            <person name="Pietrasiak N."/>
        </authorList>
    </citation>
    <scope>NUCLEOTIDE SEQUENCE</scope>
    <source>
        <strain evidence="2">GSE-TBD4-15B</strain>
    </source>
</reference>
<reference evidence="2" key="1">
    <citation type="submission" date="2021-05" db="EMBL/GenBank/DDBJ databases">
        <authorList>
            <person name="Pietrasiak N."/>
            <person name="Ward R."/>
            <person name="Stajich J.E."/>
            <person name="Kurbessoian T."/>
        </authorList>
    </citation>
    <scope>NUCLEOTIDE SEQUENCE</scope>
    <source>
        <strain evidence="2">GSE-TBD4-15B</strain>
    </source>
</reference>
<sequence>MQDPDSGSYLVLSLNVSPSLRRLDQPLLKLLSQTHSVSQWEYHQTEDEPCSLTVALVLLHDYLKSCPRPVHLIGHGTGGLLGLLYARQHPKRVKSLALLSVGIHPAVDWQAHYYVQRQMLSCSREAILAQMAQHLFKSPAALPIPMFRRIQMLERDIENSLSPHSLFRRHCLPSGNISSPLMVCGGAEDIVVDPNQLWGWQKLLKPEDRIWSCPESGYFFHFSHPELLAAQLSEFWSSCAVPAQALLQSS</sequence>
<evidence type="ECO:0000313" key="3">
    <source>
        <dbReference type="Proteomes" id="UP000707356"/>
    </source>
</evidence>
<feature type="domain" description="AB hydrolase-1" evidence="1">
    <location>
        <begin position="68"/>
        <end position="117"/>
    </location>
</feature>
<dbReference type="GO" id="GO:0016787">
    <property type="term" value="F:hydrolase activity"/>
    <property type="evidence" value="ECO:0007669"/>
    <property type="project" value="UniProtKB-KW"/>
</dbReference>
<organism evidence="2 3">
    <name type="scientific">Pegethrix bostrychoides GSE-TBD4-15B</name>
    <dbReference type="NCBI Taxonomy" id="2839662"/>
    <lineage>
        <taxon>Bacteria</taxon>
        <taxon>Bacillati</taxon>
        <taxon>Cyanobacteriota</taxon>
        <taxon>Cyanophyceae</taxon>
        <taxon>Oculatellales</taxon>
        <taxon>Oculatellaceae</taxon>
        <taxon>Pegethrix</taxon>
    </lineage>
</organism>
<dbReference type="AlphaFoldDB" id="A0A951PB72"/>
<name>A0A951PB72_9CYAN</name>
<dbReference type="Gene3D" id="3.40.50.1820">
    <property type="entry name" value="alpha/beta hydrolase"/>
    <property type="match status" value="1"/>
</dbReference>
<evidence type="ECO:0000259" key="1">
    <source>
        <dbReference type="Pfam" id="PF00561"/>
    </source>
</evidence>
<keyword evidence="2" id="KW-0378">Hydrolase</keyword>
<dbReference type="EMBL" id="JAHHHV010000068">
    <property type="protein sequence ID" value="MBW4466492.1"/>
    <property type="molecule type" value="Genomic_DNA"/>
</dbReference>
<accession>A0A951PB72</accession>